<evidence type="ECO:0000313" key="2">
    <source>
        <dbReference type="Proteomes" id="UP000021369"/>
    </source>
</evidence>
<protein>
    <submittedName>
        <fullName evidence="1">Uncharacterized protein</fullName>
    </submittedName>
</protein>
<dbReference type="Proteomes" id="UP000021369">
    <property type="component" value="Unassembled WGS sequence"/>
</dbReference>
<evidence type="ECO:0000313" key="1">
    <source>
        <dbReference type="EMBL" id="EXM38536.1"/>
    </source>
</evidence>
<proteinExistence type="predicted"/>
<dbReference type="AlphaFoldDB" id="A0A011VTI1"/>
<gene>
    <name evidence="1" type="ORF">RASY3_14535</name>
</gene>
<keyword evidence="2" id="KW-1185">Reference proteome</keyword>
<dbReference type="RefSeq" id="WP_037289350.1">
    <property type="nucleotide sequence ID" value="NZ_JEOB01000004.1"/>
</dbReference>
<reference evidence="1 2" key="1">
    <citation type="submission" date="2013-06" db="EMBL/GenBank/DDBJ databases">
        <title>Rumen cellulosomics: divergent fiber-degrading strategies revealed by comparative genome-wide analysis of six Ruminococcal strains.</title>
        <authorList>
            <person name="Dassa B."/>
            <person name="Borovok I."/>
            <person name="Lamed R."/>
            <person name="Flint H."/>
            <person name="Yeoman C.J."/>
            <person name="White B."/>
            <person name="Bayer E.A."/>
        </authorList>
    </citation>
    <scope>NUCLEOTIDE SEQUENCE [LARGE SCALE GENOMIC DNA]</scope>
    <source>
        <strain evidence="1 2">SY3</strain>
    </source>
</reference>
<sequence length="175" mass="20591">MTFEERRHIITTASKKMFADFLWLKKHTKTAYVSSEFVINEKYSIFAFEEFDEEDVEDRWITITLEKYNERGRCVNDFVVTAIAYKMSKQAISVAISNLFTAFENKTHNLDELKLRATYEELGEEEEKGMTRKALTRIHWLFDNTDFTESQIANIMDLDVGTINIMRKEWNGCAV</sequence>
<comment type="caution">
    <text evidence="1">The sequence shown here is derived from an EMBL/GenBank/DDBJ whole genome shotgun (WGS) entry which is preliminary data.</text>
</comment>
<accession>A0A011VTI1</accession>
<organism evidence="1 2">
    <name type="scientific">Ruminococcus albus SY3</name>
    <dbReference type="NCBI Taxonomy" id="1341156"/>
    <lineage>
        <taxon>Bacteria</taxon>
        <taxon>Bacillati</taxon>
        <taxon>Bacillota</taxon>
        <taxon>Clostridia</taxon>
        <taxon>Eubacteriales</taxon>
        <taxon>Oscillospiraceae</taxon>
        <taxon>Ruminococcus</taxon>
    </lineage>
</organism>
<dbReference type="EMBL" id="JEOB01000004">
    <property type="protein sequence ID" value="EXM38536.1"/>
    <property type="molecule type" value="Genomic_DNA"/>
</dbReference>
<name>A0A011VTI1_RUMAL</name>